<protein>
    <submittedName>
        <fullName evidence="1">Uncharacterized protein</fullName>
    </submittedName>
</protein>
<gene>
    <name evidence="1" type="ORF">PFAG_00399</name>
</gene>
<reference evidence="1" key="1">
    <citation type="submission" date="2013-02" db="EMBL/GenBank/DDBJ databases">
        <title>The Genome Sequence of Plasmodium falciparum Santa Lucia.</title>
        <authorList>
            <consortium name="The Broad Institute Genome Sequencing Platform"/>
            <consortium name="The Broad Institute Genome Sequencing Center for Infectious Disease"/>
            <person name="Neafsey D."/>
            <person name="Cheeseman I."/>
            <person name="Volkman S."/>
            <person name="Adams J."/>
            <person name="Walker B."/>
            <person name="Young S.K."/>
            <person name="Zeng Q."/>
            <person name="Gargeya S."/>
            <person name="Fitzgerald M."/>
            <person name="Haas B."/>
            <person name="Abouelleil A."/>
            <person name="Alvarado L."/>
            <person name="Arachchi H.M."/>
            <person name="Berlin A.M."/>
            <person name="Chapman S.B."/>
            <person name="Dewar J."/>
            <person name="Goldberg J."/>
            <person name="Griggs A."/>
            <person name="Gujja S."/>
            <person name="Hansen M."/>
            <person name="Howarth C."/>
            <person name="Imamovic A."/>
            <person name="Larimer J."/>
            <person name="McCowan C."/>
            <person name="Murphy C."/>
            <person name="Neiman D."/>
            <person name="Pearson M."/>
            <person name="Priest M."/>
            <person name="Roberts A."/>
            <person name="Saif S."/>
            <person name="Shea T."/>
            <person name="Sisk P."/>
            <person name="Sykes S."/>
            <person name="Wortman J."/>
            <person name="Nusbaum C."/>
            <person name="Birren B."/>
        </authorList>
    </citation>
    <scope>NUCLEOTIDE SEQUENCE [LARGE SCALE GENOMIC DNA]</scope>
    <source>
        <strain evidence="1">Santa Lucia</strain>
    </source>
</reference>
<name>W7GC28_PLAFA</name>
<dbReference type="Proteomes" id="UP000030666">
    <property type="component" value="Unassembled WGS sequence"/>
</dbReference>
<proteinExistence type="predicted"/>
<sequence length="16" mass="1979">MFLFFLTSKKIWMSSI</sequence>
<dbReference type="AlphaFoldDB" id="W7GC28"/>
<accession>W7GC28</accession>
<evidence type="ECO:0000313" key="1">
    <source>
        <dbReference type="EMBL" id="EUT92260.1"/>
    </source>
</evidence>
<dbReference type="EMBL" id="KE123474">
    <property type="protein sequence ID" value="EUT92260.1"/>
    <property type="molecule type" value="Genomic_DNA"/>
</dbReference>
<organism evidence="1">
    <name type="scientific">Plasmodium falciparum Santa Lucia</name>
    <dbReference type="NCBI Taxonomy" id="478859"/>
    <lineage>
        <taxon>Eukaryota</taxon>
        <taxon>Sar</taxon>
        <taxon>Alveolata</taxon>
        <taxon>Apicomplexa</taxon>
        <taxon>Aconoidasida</taxon>
        <taxon>Haemosporida</taxon>
        <taxon>Plasmodiidae</taxon>
        <taxon>Plasmodium</taxon>
        <taxon>Plasmodium (Laverania)</taxon>
    </lineage>
</organism>